<evidence type="ECO:0000256" key="2">
    <source>
        <dbReference type="ARBA" id="ARBA00023125"/>
    </source>
</evidence>
<dbReference type="EMBL" id="JACCAE010000001">
    <property type="protein sequence ID" value="NYF96938.1"/>
    <property type="molecule type" value="Genomic_DNA"/>
</dbReference>
<keyword evidence="3" id="KW-0804">Transcription</keyword>
<organism evidence="6 7">
    <name type="scientific">Janibacter cremeus</name>
    <dbReference type="NCBI Taxonomy" id="1285192"/>
    <lineage>
        <taxon>Bacteria</taxon>
        <taxon>Bacillati</taxon>
        <taxon>Actinomycetota</taxon>
        <taxon>Actinomycetes</taxon>
        <taxon>Micrococcales</taxon>
        <taxon>Intrasporangiaceae</taxon>
        <taxon>Janibacter</taxon>
    </lineage>
</organism>
<dbReference type="InterPro" id="IPR050109">
    <property type="entry name" value="HTH-type_TetR-like_transc_reg"/>
</dbReference>
<evidence type="ECO:0000256" key="3">
    <source>
        <dbReference type="ARBA" id="ARBA00023163"/>
    </source>
</evidence>
<protein>
    <submittedName>
        <fullName evidence="6">AcrR family transcriptional regulator</fullName>
    </submittedName>
</protein>
<dbReference type="RefSeq" id="WP_185989931.1">
    <property type="nucleotide sequence ID" value="NZ_JACCAE010000001.1"/>
</dbReference>
<keyword evidence="7" id="KW-1185">Reference proteome</keyword>
<name>A0A852VMR9_9MICO</name>
<evidence type="ECO:0000256" key="1">
    <source>
        <dbReference type="ARBA" id="ARBA00023015"/>
    </source>
</evidence>
<feature type="DNA-binding region" description="H-T-H motif" evidence="4">
    <location>
        <begin position="35"/>
        <end position="54"/>
    </location>
</feature>
<gene>
    <name evidence="6" type="ORF">BJY20_000330</name>
</gene>
<dbReference type="Pfam" id="PF00440">
    <property type="entry name" value="TetR_N"/>
    <property type="match status" value="1"/>
</dbReference>
<dbReference type="SUPFAM" id="SSF46689">
    <property type="entry name" value="Homeodomain-like"/>
    <property type="match status" value="1"/>
</dbReference>
<reference evidence="6 7" key="1">
    <citation type="submission" date="2020-07" db="EMBL/GenBank/DDBJ databases">
        <title>Sequencing the genomes of 1000 actinobacteria strains.</title>
        <authorList>
            <person name="Klenk H.-P."/>
        </authorList>
    </citation>
    <scope>NUCLEOTIDE SEQUENCE [LARGE SCALE GENOMIC DNA]</scope>
    <source>
        <strain evidence="6 7">DSM 26154</strain>
    </source>
</reference>
<dbReference type="InterPro" id="IPR001647">
    <property type="entry name" value="HTH_TetR"/>
</dbReference>
<proteinExistence type="predicted"/>
<keyword evidence="1" id="KW-0805">Transcription regulation</keyword>
<dbReference type="PRINTS" id="PR00455">
    <property type="entry name" value="HTHTETR"/>
</dbReference>
<accession>A0A852VMR9</accession>
<sequence>MTIHHGPQQSDLTARARIRNAALELYATRGEGRVSMRTVAAEAGVTVGLIQHHFGTKAGLGQAVDDYVVDHFVSALATVEESGSAQDVIAARDDAVRVMLRDSPLVVQYLNRSLTEPTHRGAHLLRALVDLMAHEIEGLRRSGYASTSTSRKVQVVRMLMDQIGQLFLEPMVDAVWEHLEGEPEVRPTARITVTER</sequence>
<dbReference type="PANTHER" id="PTHR30055:SF234">
    <property type="entry name" value="HTH-TYPE TRANSCRIPTIONAL REGULATOR BETI"/>
    <property type="match status" value="1"/>
</dbReference>
<dbReference type="PANTHER" id="PTHR30055">
    <property type="entry name" value="HTH-TYPE TRANSCRIPTIONAL REGULATOR RUTR"/>
    <property type="match status" value="1"/>
</dbReference>
<dbReference type="Gene3D" id="1.10.357.10">
    <property type="entry name" value="Tetracycline Repressor, domain 2"/>
    <property type="match status" value="1"/>
</dbReference>
<dbReference type="AlphaFoldDB" id="A0A852VMR9"/>
<comment type="caution">
    <text evidence="6">The sequence shown here is derived from an EMBL/GenBank/DDBJ whole genome shotgun (WGS) entry which is preliminary data.</text>
</comment>
<evidence type="ECO:0000259" key="5">
    <source>
        <dbReference type="PROSITE" id="PS50977"/>
    </source>
</evidence>
<keyword evidence="2 4" id="KW-0238">DNA-binding</keyword>
<evidence type="ECO:0000313" key="7">
    <source>
        <dbReference type="Proteomes" id="UP000554054"/>
    </source>
</evidence>
<evidence type="ECO:0000256" key="4">
    <source>
        <dbReference type="PROSITE-ProRule" id="PRU00335"/>
    </source>
</evidence>
<dbReference type="GO" id="GO:0000976">
    <property type="term" value="F:transcription cis-regulatory region binding"/>
    <property type="evidence" value="ECO:0007669"/>
    <property type="project" value="TreeGrafter"/>
</dbReference>
<dbReference type="GO" id="GO:0003700">
    <property type="term" value="F:DNA-binding transcription factor activity"/>
    <property type="evidence" value="ECO:0007669"/>
    <property type="project" value="TreeGrafter"/>
</dbReference>
<evidence type="ECO:0000313" key="6">
    <source>
        <dbReference type="EMBL" id="NYF96938.1"/>
    </source>
</evidence>
<dbReference type="Proteomes" id="UP000554054">
    <property type="component" value="Unassembled WGS sequence"/>
</dbReference>
<dbReference type="InterPro" id="IPR009057">
    <property type="entry name" value="Homeodomain-like_sf"/>
</dbReference>
<dbReference type="PROSITE" id="PS50977">
    <property type="entry name" value="HTH_TETR_2"/>
    <property type="match status" value="1"/>
</dbReference>
<feature type="domain" description="HTH tetR-type" evidence="5">
    <location>
        <begin position="12"/>
        <end position="72"/>
    </location>
</feature>